<dbReference type="SMART" id="SM00173">
    <property type="entry name" value="RAS"/>
    <property type="match status" value="1"/>
</dbReference>
<keyword evidence="1" id="KW-0547">Nucleotide-binding</keyword>
<dbReference type="EMBL" id="CAMPGE010021071">
    <property type="protein sequence ID" value="CAI2379248.1"/>
    <property type="molecule type" value="Genomic_DNA"/>
</dbReference>
<dbReference type="FunFam" id="3.40.50.300:FF:001447">
    <property type="entry name" value="Ras-related protein Rab-1B"/>
    <property type="match status" value="1"/>
</dbReference>
<evidence type="ECO:0000313" key="4">
    <source>
        <dbReference type="Proteomes" id="UP001295684"/>
    </source>
</evidence>
<dbReference type="InterPro" id="IPR001806">
    <property type="entry name" value="Small_GTPase"/>
</dbReference>
<dbReference type="InterPro" id="IPR050227">
    <property type="entry name" value="Rab"/>
</dbReference>
<dbReference type="PROSITE" id="PS51421">
    <property type="entry name" value="RAS"/>
    <property type="match status" value="1"/>
</dbReference>
<dbReference type="AlphaFoldDB" id="A0AAD1XUN0"/>
<comment type="caution">
    <text evidence="3">The sequence shown here is derived from an EMBL/GenBank/DDBJ whole genome shotgun (WGS) entry which is preliminary data.</text>
</comment>
<dbReference type="PANTHER" id="PTHR47977">
    <property type="entry name" value="RAS-RELATED PROTEIN RAB"/>
    <property type="match status" value="1"/>
</dbReference>
<proteinExistence type="predicted"/>
<dbReference type="InterPro" id="IPR005225">
    <property type="entry name" value="Small_GTP-bd"/>
</dbReference>
<accession>A0AAD1XUN0</accession>
<dbReference type="PROSITE" id="PS51419">
    <property type="entry name" value="RAB"/>
    <property type="match status" value="1"/>
</dbReference>
<evidence type="ECO:0000256" key="2">
    <source>
        <dbReference type="ARBA" id="ARBA00023134"/>
    </source>
</evidence>
<gene>
    <name evidence="3" type="ORF">ECRASSUSDP1_LOCUS20657</name>
</gene>
<dbReference type="GO" id="GO:0005525">
    <property type="term" value="F:GTP binding"/>
    <property type="evidence" value="ECO:0007669"/>
    <property type="project" value="UniProtKB-KW"/>
</dbReference>
<name>A0AAD1XUN0_EUPCR</name>
<dbReference type="Gene3D" id="3.40.50.300">
    <property type="entry name" value="P-loop containing nucleotide triphosphate hydrolases"/>
    <property type="match status" value="1"/>
</dbReference>
<dbReference type="CDD" id="cd00154">
    <property type="entry name" value="Rab"/>
    <property type="match status" value="1"/>
</dbReference>
<keyword evidence="4" id="KW-1185">Reference proteome</keyword>
<evidence type="ECO:0000313" key="3">
    <source>
        <dbReference type="EMBL" id="CAI2379248.1"/>
    </source>
</evidence>
<dbReference type="InterPro" id="IPR027417">
    <property type="entry name" value="P-loop_NTPase"/>
</dbReference>
<dbReference type="Pfam" id="PF00071">
    <property type="entry name" value="Ras"/>
    <property type="match status" value="1"/>
</dbReference>
<reference evidence="3" key="1">
    <citation type="submission" date="2023-07" db="EMBL/GenBank/DDBJ databases">
        <authorList>
            <consortium name="AG Swart"/>
            <person name="Singh M."/>
            <person name="Singh A."/>
            <person name="Seah K."/>
            <person name="Emmerich C."/>
        </authorList>
    </citation>
    <scope>NUCLEOTIDE SEQUENCE</scope>
    <source>
        <strain evidence="3">DP1</strain>
    </source>
</reference>
<keyword evidence="2" id="KW-0342">GTP-binding</keyword>
<dbReference type="Proteomes" id="UP001295684">
    <property type="component" value="Unassembled WGS sequence"/>
</dbReference>
<sequence length="223" mass="25670">MEVTEARKEDYVFKIIIAGSSGSGKSAISRRYFHNTFSDNLGFTIGVEFDEKVVEINTQSPHNSTVKIQLWDCSGKHTYAEIAKKHFKGAIGAIIVYDVTDTNSFRDILIWKEEIQKEAEESCEFMIMPNKCDFTMKYPRMKQIPNEKGRQLAEEEGMIFSEECSAKKNINIKESIDAFVIHIYNKQVEMSSSRSRGIPNLSHHLRMAPEERVRKEKKSCIIF</sequence>
<protein>
    <submittedName>
        <fullName evidence="3">Uncharacterized protein</fullName>
    </submittedName>
</protein>
<dbReference type="GO" id="GO:0003924">
    <property type="term" value="F:GTPase activity"/>
    <property type="evidence" value="ECO:0007669"/>
    <property type="project" value="InterPro"/>
</dbReference>
<organism evidence="3 4">
    <name type="scientific">Euplotes crassus</name>
    <dbReference type="NCBI Taxonomy" id="5936"/>
    <lineage>
        <taxon>Eukaryota</taxon>
        <taxon>Sar</taxon>
        <taxon>Alveolata</taxon>
        <taxon>Ciliophora</taxon>
        <taxon>Intramacronucleata</taxon>
        <taxon>Spirotrichea</taxon>
        <taxon>Hypotrichia</taxon>
        <taxon>Euplotida</taxon>
        <taxon>Euplotidae</taxon>
        <taxon>Moneuplotes</taxon>
    </lineage>
</organism>
<dbReference type="NCBIfam" id="TIGR00231">
    <property type="entry name" value="small_GTP"/>
    <property type="match status" value="1"/>
</dbReference>
<dbReference type="SUPFAM" id="SSF52540">
    <property type="entry name" value="P-loop containing nucleoside triphosphate hydrolases"/>
    <property type="match status" value="1"/>
</dbReference>
<dbReference type="SMART" id="SM00175">
    <property type="entry name" value="RAB"/>
    <property type="match status" value="1"/>
</dbReference>
<dbReference type="PRINTS" id="PR00449">
    <property type="entry name" value="RASTRNSFRMNG"/>
</dbReference>
<evidence type="ECO:0000256" key="1">
    <source>
        <dbReference type="ARBA" id="ARBA00022741"/>
    </source>
</evidence>